<comment type="caution">
    <text evidence="1">The sequence shown here is derived from an EMBL/GenBank/DDBJ whole genome shotgun (WGS) entry which is preliminary data.</text>
</comment>
<keyword evidence="2" id="KW-1185">Reference proteome</keyword>
<name>A0A087C782_9BIFI</name>
<protein>
    <submittedName>
        <fullName evidence="1">Uncharacterized protein</fullName>
    </submittedName>
</protein>
<accession>A0A087C782</accession>
<dbReference type="eggNOG" id="COG4279">
    <property type="taxonomic scope" value="Bacteria"/>
</dbReference>
<sequence length="568" mass="63856">MSMDFLTFFDDFKITGTGKHAHPRTEADDRDAMHRSSLPCRQLNLLRDFVDGESDSFASEDGPTFLWDAQIEDISSRNDLVAIENSPVAPKDQAHEVMARPIEWYFNGLASVIPTAQRHDIGIEIPNEDMPTYHADSEALAGVRSVVANATASTHWLDAATNLASALGLTAVFLSNVADRNNEGFDFINDLTRTVRIYFDSLARNATPSVAGQALNTLVSSVCNENFMLNPVQMVEILSCTLSYARWDDTRILAFDAIAKADAAVTTFLSTLREHGDQADTNEVDMTEASVLSGLIDHDQTEDLHTHYDHLMLFLRHDLLRLSGDHEAANRVLSDHVGTPPFADVLAARLIHEERWEDLLGFCDTLLAHSPNQQLLLFPMDIAPYGWDSLREGALESLGRREDLRILYRQRIVEAYDADEIFNVHCLKALSADDWPDQVRRIVDEYDDGLDRFTRNMAYEHLLISEHLGEEACRYAENFPKARAKLAKTIAAYQPDTARRIILGPLGLDGSYHGNLPNRREAYRRIVRALTKYASVFTVAEAQQVASRLVERYPSRRLLAEALHAFLE</sequence>
<reference evidence="1 2" key="1">
    <citation type="submission" date="2014-03" db="EMBL/GenBank/DDBJ databases">
        <title>Genomics of Bifidobacteria.</title>
        <authorList>
            <person name="Ventura M."/>
            <person name="Milani C."/>
            <person name="Lugli G.A."/>
        </authorList>
    </citation>
    <scope>NUCLEOTIDE SEQUENCE [LARGE SCALE GENOMIC DNA]</scope>
    <source>
        <strain evidence="1 2">DSM 21395</strain>
    </source>
</reference>
<evidence type="ECO:0000313" key="2">
    <source>
        <dbReference type="Proteomes" id="UP000029082"/>
    </source>
</evidence>
<proteinExistence type="predicted"/>
<dbReference type="AlphaFoldDB" id="A0A087C782"/>
<evidence type="ECO:0000313" key="1">
    <source>
        <dbReference type="EMBL" id="KFI79132.1"/>
    </source>
</evidence>
<organism evidence="1 2">
    <name type="scientific">Bifidobacterium mongoliense DSM 21395</name>
    <dbReference type="NCBI Taxonomy" id="1437603"/>
    <lineage>
        <taxon>Bacteria</taxon>
        <taxon>Bacillati</taxon>
        <taxon>Actinomycetota</taxon>
        <taxon>Actinomycetes</taxon>
        <taxon>Bifidobacteriales</taxon>
        <taxon>Bifidobacteriaceae</taxon>
        <taxon>Bifidobacterium</taxon>
    </lineage>
</organism>
<dbReference type="RefSeq" id="WP_051917748.1">
    <property type="nucleotide sequence ID" value="NZ_JDUO01000004.1"/>
</dbReference>
<dbReference type="GeneID" id="93094457"/>
<dbReference type="OrthoDB" id="3238125at2"/>
<dbReference type="Proteomes" id="UP000029082">
    <property type="component" value="Unassembled WGS sequence"/>
</dbReference>
<gene>
    <name evidence="1" type="ORF">BMON_0329</name>
</gene>
<dbReference type="EMBL" id="JGZE01000002">
    <property type="protein sequence ID" value="KFI79132.1"/>
    <property type="molecule type" value="Genomic_DNA"/>
</dbReference>